<feature type="signal peptide" evidence="7">
    <location>
        <begin position="1"/>
        <end position="23"/>
    </location>
</feature>
<evidence type="ECO:0000256" key="3">
    <source>
        <dbReference type="ARBA" id="ARBA00022692"/>
    </source>
</evidence>
<keyword evidence="3 6" id="KW-0812">Transmembrane</keyword>
<dbReference type="Pfam" id="PF04277">
    <property type="entry name" value="OAD_gamma"/>
    <property type="match status" value="1"/>
</dbReference>
<dbReference type="InterPro" id="IPR036415">
    <property type="entry name" value="Lamin_tail_dom_sf"/>
</dbReference>
<evidence type="ECO:0000259" key="8">
    <source>
        <dbReference type="PROSITE" id="PS51841"/>
    </source>
</evidence>
<evidence type="ECO:0000313" key="9">
    <source>
        <dbReference type="EMBL" id="HIR62946.1"/>
    </source>
</evidence>
<feature type="domain" description="LTD" evidence="8">
    <location>
        <begin position="19"/>
        <end position="140"/>
    </location>
</feature>
<feature type="chain" id="PRO_5039148262" evidence="7">
    <location>
        <begin position="24"/>
        <end position="309"/>
    </location>
</feature>
<accession>A0A9D1J6J5</accession>
<dbReference type="InterPro" id="IPR001322">
    <property type="entry name" value="Lamin_tail_dom"/>
</dbReference>
<dbReference type="Proteomes" id="UP000886744">
    <property type="component" value="Unassembled WGS sequence"/>
</dbReference>
<protein>
    <submittedName>
        <fullName evidence="9">OadG family protein</fullName>
    </submittedName>
</protein>
<dbReference type="EMBL" id="DVHI01000069">
    <property type="protein sequence ID" value="HIR62946.1"/>
    <property type="molecule type" value="Genomic_DNA"/>
</dbReference>
<evidence type="ECO:0000256" key="4">
    <source>
        <dbReference type="ARBA" id="ARBA00022989"/>
    </source>
</evidence>
<comment type="caution">
    <text evidence="9">The sequence shown here is derived from an EMBL/GenBank/DDBJ whole genome shotgun (WGS) entry which is preliminary data.</text>
</comment>
<dbReference type="AlphaFoldDB" id="A0A9D1J6J5"/>
<dbReference type="InterPro" id="IPR005899">
    <property type="entry name" value="Na_pump_deCOase"/>
</dbReference>
<keyword evidence="7" id="KW-0732">Signal</keyword>
<name>A0A9D1J6J5_9BACT</name>
<organism evidence="9 10">
    <name type="scientific">Candidatus Coprenecus avistercoris</name>
    <dbReference type="NCBI Taxonomy" id="2840730"/>
    <lineage>
        <taxon>Bacteria</taxon>
        <taxon>Pseudomonadati</taxon>
        <taxon>Bacteroidota</taxon>
        <taxon>Bacteroidia</taxon>
        <taxon>Bacteroidales</taxon>
        <taxon>Rikenellaceae</taxon>
        <taxon>Rikenellaceae incertae sedis</taxon>
        <taxon>Candidatus Coprenecus</taxon>
    </lineage>
</organism>
<evidence type="ECO:0000256" key="2">
    <source>
        <dbReference type="ARBA" id="ARBA00022475"/>
    </source>
</evidence>
<keyword evidence="5 6" id="KW-0472">Membrane</keyword>
<dbReference type="PROSITE" id="PS51841">
    <property type="entry name" value="LTD"/>
    <property type="match status" value="1"/>
</dbReference>
<keyword evidence="4 6" id="KW-1133">Transmembrane helix</keyword>
<reference evidence="9" key="1">
    <citation type="submission" date="2020-10" db="EMBL/GenBank/DDBJ databases">
        <authorList>
            <person name="Gilroy R."/>
        </authorList>
    </citation>
    <scope>NUCLEOTIDE SEQUENCE</scope>
    <source>
        <strain evidence="9">ChiHjej13B12-12457</strain>
    </source>
</reference>
<dbReference type="GO" id="GO:0015081">
    <property type="term" value="F:sodium ion transmembrane transporter activity"/>
    <property type="evidence" value="ECO:0007669"/>
    <property type="project" value="InterPro"/>
</dbReference>
<evidence type="ECO:0000256" key="7">
    <source>
        <dbReference type="SAM" id="SignalP"/>
    </source>
</evidence>
<dbReference type="GO" id="GO:0036376">
    <property type="term" value="P:sodium ion export across plasma membrane"/>
    <property type="evidence" value="ECO:0007669"/>
    <property type="project" value="InterPro"/>
</dbReference>
<evidence type="ECO:0000256" key="1">
    <source>
        <dbReference type="ARBA" id="ARBA00004236"/>
    </source>
</evidence>
<evidence type="ECO:0000256" key="6">
    <source>
        <dbReference type="SAM" id="Phobius"/>
    </source>
</evidence>
<dbReference type="SUPFAM" id="SSF74853">
    <property type="entry name" value="Lamin A/C globular tail domain"/>
    <property type="match status" value="1"/>
</dbReference>
<feature type="transmembrane region" description="Helical" evidence="6">
    <location>
        <begin position="196"/>
        <end position="218"/>
    </location>
</feature>
<proteinExistence type="predicted"/>
<reference evidence="9" key="2">
    <citation type="journal article" date="2021" name="PeerJ">
        <title>Extensive microbial diversity within the chicken gut microbiome revealed by metagenomics and culture.</title>
        <authorList>
            <person name="Gilroy R."/>
            <person name="Ravi A."/>
            <person name="Getino M."/>
            <person name="Pursley I."/>
            <person name="Horton D.L."/>
            <person name="Alikhan N.F."/>
            <person name="Baker D."/>
            <person name="Gharbi K."/>
            <person name="Hall N."/>
            <person name="Watson M."/>
            <person name="Adriaenssens E.M."/>
            <person name="Foster-Nyarko E."/>
            <person name="Jarju S."/>
            <person name="Secka A."/>
            <person name="Antonio M."/>
            <person name="Oren A."/>
            <person name="Chaudhuri R.R."/>
            <person name="La Ragione R."/>
            <person name="Hildebrand F."/>
            <person name="Pallen M.J."/>
        </authorList>
    </citation>
    <scope>NUCLEOTIDE SEQUENCE</scope>
    <source>
        <strain evidence="9">ChiHjej13B12-12457</strain>
    </source>
</reference>
<evidence type="ECO:0000256" key="5">
    <source>
        <dbReference type="ARBA" id="ARBA00023136"/>
    </source>
</evidence>
<keyword evidence="2" id="KW-1003">Cell membrane</keyword>
<comment type="subcellular location">
    <subcellularLocation>
        <location evidence="1">Cell membrane</location>
    </subcellularLocation>
</comment>
<sequence length="309" mass="34325">MNKLRFILVSGLAVTLSVFTLSAQSQSDMRLNELLIHNETNFEDDFGFHNGWFELFNTSYGTVDIGGCFLTNDPNNLKKYIIPKGDVLTQIKPRQHTLFWADNNPYHGTFHINFTLEESDTIYFVASDGRTVIDKIAVPKNLGVDQSYGRIEDGIGSNDGSGEGWGIMPWTSPSTNNAGVDEKTKSQIMAEEDPGGWILTLTAMLVVFCALIILCFIFKFTGHIAVNKLNKKSTAATADTGEAAVNVKETSGETYAAIAVALHLFHEENEAHDNESLTITMSHTDRSYSPWSSKIYSLRQVPTLKKNQR</sequence>
<evidence type="ECO:0000313" key="10">
    <source>
        <dbReference type="Proteomes" id="UP000886744"/>
    </source>
</evidence>
<dbReference type="GO" id="GO:0005886">
    <property type="term" value="C:plasma membrane"/>
    <property type="evidence" value="ECO:0007669"/>
    <property type="project" value="UniProtKB-SubCell"/>
</dbReference>
<gene>
    <name evidence="9" type="ORF">IAC94_05435</name>
</gene>